<feature type="transmembrane region" description="Helical" evidence="1">
    <location>
        <begin position="39"/>
        <end position="61"/>
    </location>
</feature>
<evidence type="ECO:0008006" key="4">
    <source>
        <dbReference type="Google" id="ProtNLM"/>
    </source>
</evidence>
<gene>
    <name evidence="2" type="ORF">KIW84_071075</name>
</gene>
<accession>A0A9D4VJS3</accession>
<reference evidence="2 3" key="1">
    <citation type="journal article" date="2022" name="Nat. Genet.">
        <title>Improved pea reference genome and pan-genome highlight genomic features and evolutionary characteristics.</title>
        <authorList>
            <person name="Yang T."/>
            <person name="Liu R."/>
            <person name="Luo Y."/>
            <person name="Hu S."/>
            <person name="Wang D."/>
            <person name="Wang C."/>
            <person name="Pandey M.K."/>
            <person name="Ge S."/>
            <person name="Xu Q."/>
            <person name="Li N."/>
            <person name="Li G."/>
            <person name="Huang Y."/>
            <person name="Saxena R.K."/>
            <person name="Ji Y."/>
            <person name="Li M."/>
            <person name="Yan X."/>
            <person name="He Y."/>
            <person name="Liu Y."/>
            <person name="Wang X."/>
            <person name="Xiang C."/>
            <person name="Varshney R.K."/>
            <person name="Ding H."/>
            <person name="Gao S."/>
            <person name="Zong X."/>
        </authorList>
    </citation>
    <scope>NUCLEOTIDE SEQUENCE [LARGE SCALE GENOMIC DNA]</scope>
    <source>
        <strain evidence="2 3">cv. Zhongwan 6</strain>
    </source>
</reference>
<name>A0A9D4VJS3_PEA</name>
<dbReference type="Gramene" id="Psat07G0107500-T1">
    <property type="protein sequence ID" value="KAI5383950.1"/>
    <property type="gene ID" value="KIW84_071075"/>
</dbReference>
<comment type="caution">
    <text evidence="2">The sequence shown here is derived from an EMBL/GenBank/DDBJ whole genome shotgun (WGS) entry which is preliminary data.</text>
</comment>
<dbReference type="EMBL" id="JAMSHJ010000007">
    <property type="protein sequence ID" value="KAI5383950.1"/>
    <property type="molecule type" value="Genomic_DNA"/>
</dbReference>
<organism evidence="2 3">
    <name type="scientific">Pisum sativum</name>
    <name type="common">Garden pea</name>
    <name type="synonym">Lathyrus oleraceus</name>
    <dbReference type="NCBI Taxonomy" id="3888"/>
    <lineage>
        <taxon>Eukaryota</taxon>
        <taxon>Viridiplantae</taxon>
        <taxon>Streptophyta</taxon>
        <taxon>Embryophyta</taxon>
        <taxon>Tracheophyta</taxon>
        <taxon>Spermatophyta</taxon>
        <taxon>Magnoliopsida</taxon>
        <taxon>eudicotyledons</taxon>
        <taxon>Gunneridae</taxon>
        <taxon>Pentapetalae</taxon>
        <taxon>rosids</taxon>
        <taxon>fabids</taxon>
        <taxon>Fabales</taxon>
        <taxon>Fabaceae</taxon>
        <taxon>Papilionoideae</taxon>
        <taxon>50 kb inversion clade</taxon>
        <taxon>NPAAA clade</taxon>
        <taxon>Hologalegina</taxon>
        <taxon>IRL clade</taxon>
        <taxon>Fabeae</taxon>
        <taxon>Lathyrus</taxon>
    </lineage>
</organism>
<evidence type="ECO:0000256" key="1">
    <source>
        <dbReference type="SAM" id="Phobius"/>
    </source>
</evidence>
<dbReference type="AlphaFoldDB" id="A0A9D4VJS3"/>
<sequence>MNNSTCITIVKIQIPNTLLKKPNSPPKKILSLLLIRKCFLIQFLILKLTIYVITHGVIFLVKSMHVNNFLQFITQFLIQQLLYSEFFSPANCVFDHGESFFHLKISCTQKLQQNHVASFVGKKWYPVNGYFFWW</sequence>
<evidence type="ECO:0000313" key="3">
    <source>
        <dbReference type="Proteomes" id="UP001058974"/>
    </source>
</evidence>
<keyword evidence="1" id="KW-0472">Membrane</keyword>
<dbReference type="Proteomes" id="UP001058974">
    <property type="component" value="Chromosome 7"/>
</dbReference>
<protein>
    <recommendedName>
        <fullName evidence="4">Transmembrane protein</fullName>
    </recommendedName>
</protein>
<keyword evidence="3" id="KW-1185">Reference proteome</keyword>
<evidence type="ECO:0000313" key="2">
    <source>
        <dbReference type="EMBL" id="KAI5383950.1"/>
    </source>
</evidence>
<keyword evidence="1" id="KW-0812">Transmembrane</keyword>
<proteinExistence type="predicted"/>
<keyword evidence="1" id="KW-1133">Transmembrane helix</keyword>